<dbReference type="GO" id="GO:0016020">
    <property type="term" value="C:membrane"/>
    <property type="evidence" value="ECO:0007669"/>
    <property type="project" value="UniProtKB-SubCell"/>
</dbReference>
<dbReference type="EMBL" id="VZSQ01000050">
    <property type="protein sequence ID" value="NWZ50236.1"/>
    <property type="molecule type" value="Genomic_DNA"/>
</dbReference>
<reference evidence="5 6" key="1">
    <citation type="submission" date="2019-09" db="EMBL/GenBank/DDBJ databases">
        <title>Bird 10,000 Genomes (B10K) Project - Family phase.</title>
        <authorList>
            <person name="Zhang G."/>
        </authorList>
    </citation>
    <scope>NUCLEOTIDE SEQUENCE [LARGE SCALE GENOMIC DNA]</scope>
    <source>
        <strain evidence="5">OUT-0040</strain>
        <tissue evidence="5">Blood</tissue>
    </source>
</reference>
<comment type="subcellular location">
    <subcellularLocation>
        <location evidence="1">Membrane</location>
        <topology evidence="1">Multi-pass membrane protein</topology>
    </subcellularLocation>
</comment>
<dbReference type="AlphaFoldDB" id="A0A7K7N6H9"/>
<sequence>RQTLVKDEKVKCGSYPHVVCCYRKKCLLFNDVVLITATLHTGFNRRARSFEMILIGRFLKGIGAGRTPHYSMLM</sequence>
<evidence type="ECO:0000256" key="2">
    <source>
        <dbReference type="ARBA" id="ARBA00022692"/>
    </source>
</evidence>
<dbReference type="Pfam" id="PF00083">
    <property type="entry name" value="Sugar_tr"/>
    <property type="match status" value="1"/>
</dbReference>
<name>A0A7K7N6H9_HALAL</name>
<proteinExistence type="predicted"/>
<keyword evidence="6" id="KW-1185">Reference proteome</keyword>
<evidence type="ECO:0000313" key="6">
    <source>
        <dbReference type="Proteomes" id="UP000585422"/>
    </source>
</evidence>
<comment type="caution">
    <text evidence="5">The sequence shown here is derived from an EMBL/GenBank/DDBJ whole genome shotgun (WGS) entry which is preliminary data.</text>
</comment>
<feature type="non-terminal residue" evidence="5">
    <location>
        <position position="1"/>
    </location>
</feature>
<gene>
    <name evidence="5" type="primary">Slc2a11_1</name>
    <name evidence="5" type="ORF">HALALB_R16352</name>
</gene>
<evidence type="ECO:0000313" key="5">
    <source>
        <dbReference type="EMBL" id="NWZ50236.1"/>
    </source>
</evidence>
<keyword evidence="4" id="KW-0472">Membrane</keyword>
<dbReference type="InterPro" id="IPR036259">
    <property type="entry name" value="MFS_trans_sf"/>
</dbReference>
<protein>
    <submittedName>
        <fullName evidence="5">GTR11 protein</fullName>
    </submittedName>
</protein>
<dbReference type="OrthoDB" id="4540492at2759"/>
<dbReference type="Gene3D" id="1.20.1250.20">
    <property type="entry name" value="MFS general substrate transporter like domains"/>
    <property type="match status" value="1"/>
</dbReference>
<evidence type="ECO:0000256" key="3">
    <source>
        <dbReference type="ARBA" id="ARBA00022989"/>
    </source>
</evidence>
<dbReference type="GO" id="GO:0022857">
    <property type="term" value="F:transmembrane transporter activity"/>
    <property type="evidence" value="ECO:0007669"/>
    <property type="project" value="InterPro"/>
</dbReference>
<evidence type="ECO:0000256" key="4">
    <source>
        <dbReference type="ARBA" id="ARBA00023136"/>
    </source>
</evidence>
<organism evidence="5 6">
    <name type="scientific">Haliaeetus albicilla</name>
    <name type="common">White-tailed sea-eagle</name>
    <name type="synonym">Falco albicilla</name>
    <dbReference type="NCBI Taxonomy" id="8969"/>
    <lineage>
        <taxon>Eukaryota</taxon>
        <taxon>Metazoa</taxon>
        <taxon>Chordata</taxon>
        <taxon>Craniata</taxon>
        <taxon>Vertebrata</taxon>
        <taxon>Euteleostomi</taxon>
        <taxon>Archelosauria</taxon>
        <taxon>Archosauria</taxon>
        <taxon>Dinosauria</taxon>
        <taxon>Saurischia</taxon>
        <taxon>Theropoda</taxon>
        <taxon>Coelurosauria</taxon>
        <taxon>Aves</taxon>
        <taxon>Neognathae</taxon>
        <taxon>Neoaves</taxon>
        <taxon>Telluraves</taxon>
        <taxon>Accipitrimorphae</taxon>
        <taxon>Accipitriformes</taxon>
        <taxon>Accipitridae</taxon>
        <taxon>Accipitrinae</taxon>
        <taxon>Haliaeetus</taxon>
    </lineage>
</organism>
<feature type="non-terminal residue" evidence="5">
    <location>
        <position position="74"/>
    </location>
</feature>
<dbReference type="InterPro" id="IPR005828">
    <property type="entry name" value="MFS_sugar_transport-like"/>
</dbReference>
<dbReference type="Proteomes" id="UP000585422">
    <property type="component" value="Unassembled WGS sequence"/>
</dbReference>
<keyword evidence="2" id="KW-0812">Transmembrane</keyword>
<accession>A0A7K7N6H9</accession>
<keyword evidence="3" id="KW-1133">Transmembrane helix</keyword>
<evidence type="ECO:0000256" key="1">
    <source>
        <dbReference type="ARBA" id="ARBA00004141"/>
    </source>
</evidence>